<feature type="compositionally biased region" description="Polar residues" evidence="1">
    <location>
        <begin position="33"/>
        <end position="43"/>
    </location>
</feature>
<feature type="region of interest" description="Disordered" evidence="1">
    <location>
        <begin position="33"/>
        <end position="55"/>
    </location>
</feature>
<evidence type="ECO:0000313" key="3">
    <source>
        <dbReference type="Proteomes" id="UP001417504"/>
    </source>
</evidence>
<gene>
    <name evidence="2" type="ORF">Sjap_001527</name>
</gene>
<proteinExistence type="predicted"/>
<dbReference type="AlphaFoldDB" id="A0AAP0KK48"/>
<dbReference type="EMBL" id="JBBNAE010000001">
    <property type="protein sequence ID" value="KAK9154047.1"/>
    <property type="molecule type" value="Genomic_DNA"/>
</dbReference>
<dbReference type="Proteomes" id="UP001417504">
    <property type="component" value="Unassembled WGS sequence"/>
</dbReference>
<name>A0AAP0KK48_9MAGN</name>
<keyword evidence="3" id="KW-1185">Reference proteome</keyword>
<sequence length="55" mass="6016">MPVSNSATCWDFIGQTASHRPYSPIMRHKSLQSAVSTNHTPQITPIGPFSINHAP</sequence>
<reference evidence="2 3" key="1">
    <citation type="submission" date="2024-01" db="EMBL/GenBank/DDBJ databases">
        <title>Genome assemblies of Stephania.</title>
        <authorList>
            <person name="Yang L."/>
        </authorList>
    </citation>
    <scope>NUCLEOTIDE SEQUENCE [LARGE SCALE GENOMIC DNA]</scope>
    <source>
        <strain evidence="2">QJT</strain>
        <tissue evidence="2">Leaf</tissue>
    </source>
</reference>
<accession>A0AAP0KK48</accession>
<comment type="caution">
    <text evidence="2">The sequence shown here is derived from an EMBL/GenBank/DDBJ whole genome shotgun (WGS) entry which is preliminary data.</text>
</comment>
<protein>
    <submittedName>
        <fullName evidence="2">Uncharacterized protein</fullName>
    </submittedName>
</protein>
<evidence type="ECO:0000313" key="2">
    <source>
        <dbReference type="EMBL" id="KAK9154047.1"/>
    </source>
</evidence>
<evidence type="ECO:0000256" key="1">
    <source>
        <dbReference type="SAM" id="MobiDB-lite"/>
    </source>
</evidence>
<organism evidence="2 3">
    <name type="scientific">Stephania japonica</name>
    <dbReference type="NCBI Taxonomy" id="461633"/>
    <lineage>
        <taxon>Eukaryota</taxon>
        <taxon>Viridiplantae</taxon>
        <taxon>Streptophyta</taxon>
        <taxon>Embryophyta</taxon>
        <taxon>Tracheophyta</taxon>
        <taxon>Spermatophyta</taxon>
        <taxon>Magnoliopsida</taxon>
        <taxon>Ranunculales</taxon>
        <taxon>Menispermaceae</taxon>
        <taxon>Menispermoideae</taxon>
        <taxon>Cissampelideae</taxon>
        <taxon>Stephania</taxon>
    </lineage>
</organism>